<feature type="region of interest" description="Disordered" evidence="1">
    <location>
        <begin position="1"/>
        <end position="32"/>
    </location>
</feature>
<feature type="compositionally biased region" description="Polar residues" evidence="1">
    <location>
        <begin position="1"/>
        <end position="22"/>
    </location>
</feature>
<organism evidence="2">
    <name type="scientific">Rhizophora mucronata</name>
    <name type="common">Asiatic mangrove</name>
    <dbReference type="NCBI Taxonomy" id="61149"/>
    <lineage>
        <taxon>Eukaryota</taxon>
        <taxon>Viridiplantae</taxon>
        <taxon>Streptophyta</taxon>
        <taxon>Embryophyta</taxon>
        <taxon>Tracheophyta</taxon>
        <taxon>Spermatophyta</taxon>
        <taxon>Magnoliopsida</taxon>
        <taxon>eudicotyledons</taxon>
        <taxon>Gunneridae</taxon>
        <taxon>Pentapetalae</taxon>
        <taxon>rosids</taxon>
        <taxon>fabids</taxon>
        <taxon>Malpighiales</taxon>
        <taxon>Rhizophoraceae</taxon>
        <taxon>Rhizophora</taxon>
    </lineage>
</organism>
<dbReference type="EMBL" id="GGEC01060239">
    <property type="protein sequence ID" value="MBX40723.1"/>
    <property type="molecule type" value="Transcribed_RNA"/>
</dbReference>
<feature type="compositionally biased region" description="Basic and acidic residues" evidence="1">
    <location>
        <begin position="23"/>
        <end position="32"/>
    </location>
</feature>
<sequence length="32" mass="3477">METKGETNTVNAKTVHQPSSKCISEENKITGN</sequence>
<evidence type="ECO:0000256" key="1">
    <source>
        <dbReference type="SAM" id="MobiDB-lite"/>
    </source>
</evidence>
<reference evidence="2" key="1">
    <citation type="submission" date="2018-02" db="EMBL/GenBank/DDBJ databases">
        <title>Rhizophora mucronata_Transcriptome.</title>
        <authorList>
            <person name="Meera S.P."/>
            <person name="Sreeshan A."/>
            <person name="Augustine A."/>
        </authorList>
    </citation>
    <scope>NUCLEOTIDE SEQUENCE</scope>
    <source>
        <tissue evidence="2">Leaf</tissue>
    </source>
</reference>
<dbReference type="AlphaFoldDB" id="A0A2P2NE11"/>
<proteinExistence type="predicted"/>
<evidence type="ECO:0000313" key="2">
    <source>
        <dbReference type="EMBL" id="MBX40723.1"/>
    </source>
</evidence>
<accession>A0A2P2NE11</accession>
<name>A0A2P2NE11_RHIMU</name>
<protein>
    <submittedName>
        <fullName evidence="2">Uncharacterized protein</fullName>
    </submittedName>
</protein>